<name>K3WU59_GLOUD</name>
<accession>K3WU59</accession>
<feature type="compositionally biased region" description="Polar residues" evidence="1">
    <location>
        <begin position="515"/>
        <end position="527"/>
    </location>
</feature>
<dbReference type="EMBL" id="GL376613">
    <property type="status" value="NOT_ANNOTATED_CDS"/>
    <property type="molecule type" value="Genomic_DNA"/>
</dbReference>
<feature type="region of interest" description="Disordered" evidence="1">
    <location>
        <begin position="457"/>
        <end position="527"/>
    </location>
</feature>
<feature type="compositionally biased region" description="Polar residues" evidence="1">
    <location>
        <begin position="630"/>
        <end position="639"/>
    </location>
</feature>
<feature type="region of interest" description="Disordered" evidence="1">
    <location>
        <begin position="543"/>
        <end position="570"/>
    </location>
</feature>
<evidence type="ECO:0000313" key="2">
    <source>
        <dbReference type="EnsemblProtists" id="PYU1_T008506"/>
    </source>
</evidence>
<evidence type="ECO:0000256" key="1">
    <source>
        <dbReference type="SAM" id="MobiDB-lite"/>
    </source>
</evidence>
<keyword evidence="3" id="KW-1185">Reference proteome</keyword>
<feature type="region of interest" description="Disordered" evidence="1">
    <location>
        <begin position="33"/>
        <end position="82"/>
    </location>
</feature>
<evidence type="ECO:0000313" key="3">
    <source>
        <dbReference type="Proteomes" id="UP000019132"/>
    </source>
</evidence>
<feature type="compositionally biased region" description="Acidic residues" evidence="1">
    <location>
        <begin position="48"/>
        <end position="74"/>
    </location>
</feature>
<reference evidence="3" key="2">
    <citation type="submission" date="2010-04" db="EMBL/GenBank/DDBJ databases">
        <authorList>
            <person name="Buell R."/>
            <person name="Hamilton J."/>
            <person name="Hostetler J."/>
        </authorList>
    </citation>
    <scope>NUCLEOTIDE SEQUENCE [LARGE SCALE GENOMIC DNA]</scope>
    <source>
        <strain evidence="3">DAOM:BR144</strain>
    </source>
</reference>
<organism evidence="2 3">
    <name type="scientific">Globisporangium ultimum (strain ATCC 200006 / CBS 805.95 / DAOM BR144)</name>
    <name type="common">Pythium ultimum</name>
    <dbReference type="NCBI Taxonomy" id="431595"/>
    <lineage>
        <taxon>Eukaryota</taxon>
        <taxon>Sar</taxon>
        <taxon>Stramenopiles</taxon>
        <taxon>Oomycota</taxon>
        <taxon>Peronosporomycetes</taxon>
        <taxon>Pythiales</taxon>
        <taxon>Pythiaceae</taxon>
        <taxon>Globisporangium</taxon>
    </lineage>
</organism>
<feature type="region of interest" description="Disordered" evidence="1">
    <location>
        <begin position="368"/>
        <end position="393"/>
    </location>
</feature>
<feature type="region of interest" description="Disordered" evidence="1">
    <location>
        <begin position="583"/>
        <end position="655"/>
    </location>
</feature>
<dbReference type="InParanoid" id="K3WU59"/>
<protein>
    <submittedName>
        <fullName evidence="2">Uncharacterized protein</fullName>
    </submittedName>
</protein>
<feature type="compositionally biased region" description="Low complexity" evidence="1">
    <location>
        <begin position="590"/>
        <end position="604"/>
    </location>
</feature>
<dbReference type="Proteomes" id="UP000019132">
    <property type="component" value="Unassembled WGS sequence"/>
</dbReference>
<reference evidence="3" key="1">
    <citation type="journal article" date="2010" name="Genome Biol.">
        <title>Genome sequence of the necrotrophic plant pathogen Pythium ultimum reveals original pathogenicity mechanisms and effector repertoire.</title>
        <authorList>
            <person name="Levesque C.A."/>
            <person name="Brouwer H."/>
            <person name="Cano L."/>
            <person name="Hamilton J.P."/>
            <person name="Holt C."/>
            <person name="Huitema E."/>
            <person name="Raffaele S."/>
            <person name="Robideau G.P."/>
            <person name="Thines M."/>
            <person name="Win J."/>
            <person name="Zerillo M.M."/>
            <person name="Beakes G.W."/>
            <person name="Boore J.L."/>
            <person name="Busam D."/>
            <person name="Dumas B."/>
            <person name="Ferriera S."/>
            <person name="Fuerstenberg S.I."/>
            <person name="Gachon C.M."/>
            <person name="Gaulin E."/>
            <person name="Govers F."/>
            <person name="Grenville-Briggs L."/>
            <person name="Horner N."/>
            <person name="Hostetler J."/>
            <person name="Jiang R.H."/>
            <person name="Johnson J."/>
            <person name="Krajaejun T."/>
            <person name="Lin H."/>
            <person name="Meijer H.J."/>
            <person name="Moore B."/>
            <person name="Morris P."/>
            <person name="Phuntmart V."/>
            <person name="Puiu D."/>
            <person name="Shetty J."/>
            <person name="Stajich J.E."/>
            <person name="Tripathy S."/>
            <person name="Wawra S."/>
            <person name="van West P."/>
            <person name="Whitty B.R."/>
            <person name="Coutinho P.M."/>
            <person name="Henrissat B."/>
            <person name="Martin F."/>
            <person name="Thomas P.D."/>
            <person name="Tyler B.M."/>
            <person name="De Vries R.P."/>
            <person name="Kamoun S."/>
            <person name="Yandell M."/>
            <person name="Tisserat N."/>
            <person name="Buell C.R."/>
        </authorList>
    </citation>
    <scope>NUCLEOTIDE SEQUENCE</scope>
    <source>
        <strain evidence="3">DAOM:BR144</strain>
    </source>
</reference>
<dbReference type="VEuPathDB" id="FungiDB:PYU1_G008490"/>
<sequence>MLLVLYLQKSLRYLGDDRLEDAANNQEFGDACLSLSTEETQGEKEEQVSDDAAVDDVDNGKSEDDENEGGEEGEGNSSDVQCRADETATIGEANAESMHECGAQAAKKLPKPVSDLPEDFEPMTGKGGNELMAEQQVVAEIEEVVGNMVDTIFVMVSTNFLEESRIHTPEGSVLVETKTMALNGSASEMGCENVIGDAVIVDDGDEVSDLQGGKCRQGKLQDVINCIDDLGLDLDRAESFDRRVSDCPAERIDHESTARCEASMSVDVAKSEDLLFLADTSVKQTMETLLGALEHTQALEEITTCASPEAEEFQEVVEGKYCGSDTVGNARSGIPLDVVTMLDFSPGGINGDSTISDEDEVRDISECADAPANDSSESLNTTEEHARHSESSTAACRTIDELEGSTGTEALASVSEADRTDKDQVLNVVLTDENENELQISSEHDIEVESEQVLVDDADPVSGDNLVKAHATKCRSPRDYSNAPDEREADDPGTEDMLALVNDNDSPSHEVDQAQHLSSDASSLPVSAPNRLSATLISEISALEESTTLGEDEDGESDGQCESSVDSNDLMWEVDEITSFGTDVAAVSQSNSTATRSRKSSSSSRRSDRRMNSERILADLTQIEGDKASKASSHANQETCEALIERTPSVDPSIS</sequence>
<proteinExistence type="predicted"/>
<dbReference type="AlphaFoldDB" id="K3WU59"/>
<reference evidence="2" key="3">
    <citation type="submission" date="2015-02" db="UniProtKB">
        <authorList>
            <consortium name="EnsemblProtists"/>
        </authorList>
    </citation>
    <scope>IDENTIFICATION</scope>
    <source>
        <strain evidence="2">DAOM BR144</strain>
    </source>
</reference>
<dbReference type="EnsemblProtists" id="PYU1_T008506">
    <property type="protein sequence ID" value="PYU1_T008506"/>
    <property type="gene ID" value="PYU1_G008490"/>
</dbReference>
<feature type="compositionally biased region" description="Acidic residues" evidence="1">
    <location>
        <begin position="550"/>
        <end position="559"/>
    </location>
</feature>
<dbReference type="HOGENOM" id="CLU_418906_0_0_1"/>
<feature type="compositionally biased region" description="Basic and acidic residues" evidence="1">
    <location>
        <begin position="605"/>
        <end position="617"/>
    </location>
</feature>